<dbReference type="Proteomes" id="UP000719500">
    <property type="component" value="Unassembled WGS sequence"/>
</dbReference>
<comment type="caution">
    <text evidence="1">The sequence shown here is derived from an EMBL/GenBank/DDBJ whole genome shotgun (WGS) entry which is preliminary data.</text>
</comment>
<evidence type="ECO:0008006" key="3">
    <source>
        <dbReference type="Google" id="ProtNLM"/>
    </source>
</evidence>
<gene>
    <name evidence="1" type="ORF">H9X91_14100</name>
</gene>
<evidence type="ECO:0000313" key="2">
    <source>
        <dbReference type="Proteomes" id="UP000719500"/>
    </source>
</evidence>
<sequence>METRTRNRVIAFRVTPAERRKIEAKVRQSGLRQQEYLLHAALETPIHVVEDLKPLLGELRAWGRNLNQLTVLAHQGHIESANLREAV</sequence>
<dbReference type="EMBL" id="JACSNX010000070">
    <property type="protein sequence ID" value="MBM6852550.1"/>
    <property type="molecule type" value="Genomic_DNA"/>
</dbReference>
<reference evidence="1 2" key="1">
    <citation type="journal article" date="2021" name="Sci. Rep.">
        <title>The distribution of antibiotic resistance genes in chicken gut microbiota commensals.</title>
        <authorList>
            <person name="Juricova H."/>
            <person name="Matiasovicova J."/>
            <person name="Kubasova T."/>
            <person name="Cejkova D."/>
            <person name="Rychlik I."/>
        </authorList>
    </citation>
    <scope>NUCLEOTIDE SEQUENCE [LARGE SCALE GENOMIC DNA]</scope>
    <source>
        <strain evidence="1 2">An411</strain>
    </source>
</reference>
<dbReference type="RefSeq" id="WP_204805883.1">
    <property type="nucleotide sequence ID" value="NZ_JACSNX010000070.1"/>
</dbReference>
<accession>A0ABS2FZM0</accession>
<evidence type="ECO:0000313" key="1">
    <source>
        <dbReference type="EMBL" id="MBM6852550.1"/>
    </source>
</evidence>
<keyword evidence="2" id="KW-1185">Reference proteome</keyword>
<proteinExistence type="predicted"/>
<feature type="non-terminal residue" evidence="1">
    <location>
        <position position="87"/>
    </location>
</feature>
<dbReference type="Pfam" id="PF21983">
    <property type="entry name" value="NikA-like"/>
    <property type="match status" value="1"/>
</dbReference>
<dbReference type="InterPro" id="IPR053842">
    <property type="entry name" value="NikA-like"/>
</dbReference>
<protein>
    <recommendedName>
        <fullName evidence="3">Mobilization protein</fullName>
    </recommendedName>
</protein>
<name>A0ABS2FZM0_9FIRM</name>
<organism evidence="1 2">
    <name type="scientific">Oscillibacter valericigenes</name>
    <dbReference type="NCBI Taxonomy" id="351091"/>
    <lineage>
        <taxon>Bacteria</taxon>
        <taxon>Bacillati</taxon>
        <taxon>Bacillota</taxon>
        <taxon>Clostridia</taxon>
        <taxon>Eubacteriales</taxon>
        <taxon>Oscillospiraceae</taxon>
        <taxon>Oscillibacter</taxon>
    </lineage>
</organism>